<keyword evidence="5" id="KW-1185">Reference proteome</keyword>
<reference evidence="4" key="1">
    <citation type="submission" date="2021-02" db="EMBL/GenBank/DDBJ databases">
        <authorList>
            <person name="Dougan E. K."/>
            <person name="Rhodes N."/>
            <person name="Thang M."/>
            <person name="Chan C."/>
        </authorList>
    </citation>
    <scope>NUCLEOTIDE SEQUENCE</scope>
</reference>
<accession>A0A813E9J2</accession>
<evidence type="ECO:0000313" key="5">
    <source>
        <dbReference type="Proteomes" id="UP000654075"/>
    </source>
</evidence>
<feature type="region of interest" description="Disordered" evidence="2">
    <location>
        <begin position="250"/>
        <end position="283"/>
    </location>
</feature>
<evidence type="ECO:0000256" key="3">
    <source>
        <dbReference type="SAM" id="Phobius"/>
    </source>
</evidence>
<keyword evidence="3" id="KW-1133">Transmembrane helix</keyword>
<dbReference type="OrthoDB" id="409395at2759"/>
<keyword evidence="1" id="KW-0175">Coiled coil</keyword>
<protein>
    <submittedName>
        <fullName evidence="4">Uncharacterized protein</fullName>
    </submittedName>
</protein>
<dbReference type="PANTHER" id="PTHR31270">
    <property type="entry name" value="GLUTAMINYL-PEPTIDE CYCLOTRANSFERASE"/>
    <property type="match status" value="1"/>
</dbReference>
<keyword evidence="3" id="KW-0472">Membrane</keyword>
<evidence type="ECO:0000256" key="1">
    <source>
        <dbReference type="SAM" id="Coils"/>
    </source>
</evidence>
<dbReference type="InterPro" id="IPR007788">
    <property type="entry name" value="QCT"/>
</dbReference>
<evidence type="ECO:0000256" key="2">
    <source>
        <dbReference type="SAM" id="MobiDB-lite"/>
    </source>
</evidence>
<gene>
    <name evidence="4" type="ORF">PGLA1383_LOCUS12842</name>
</gene>
<keyword evidence="3" id="KW-0812">Transmembrane</keyword>
<evidence type="ECO:0000313" key="4">
    <source>
        <dbReference type="EMBL" id="CAE8594283.1"/>
    </source>
</evidence>
<feature type="transmembrane region" description="Helical" evidence="3">
    <location>
        <begin position="567"/>
        <end position="589"/>
    </location>
</feature>
<feature type="compositionally biased region" description="Low complexity" evidence="2">
    <location>
        <begin position="260"/>
        <end position="270"/>
    </location>
</feature>
<feature type="coiled-coil region" evidence="1">
    <location>
        <begin position="765"/>
        <end position="816"/>
    </location>
</feature>
<feature type="region of interest" description="Disordered" evidence="2">
    <location>
        <begin position="861"/>
        <end position="889"/>
    </location>
</feature>
<feature type="transmembrane region" description="Helical" evidence="3">
    <location>
        <begin position="488"/>
        <end position="513"/>
    </location>
</feature>
<proteinExistence type="predicted"/>
<dbReference type="GO" id="GO:0016603">
    <property type="term" value="F:glutaminyl-peptide cyclotransferase activity"/>
    <property type="evidence" value="ECO:0007669"/>
    <property type="project" value="InterPro"/>
</dbReference>
<dbReference type="Proteomes" id="UP000654075">
    <property type="component" value="Unassembled WGS sequence"/>
</dbReference>
<dbReference type="EMBL" id="CAJNNV010006931">
    <property type="protein sequence ID" value="CAE8594283.1"/>
    <property type="molecule type" value="Genomic_DNA"/>
</dbReference>
<feature type="transmembrane region" description="Helical" evidence="3">
    <location>
        <begin position="533"/>
        <end position="555"/>
    </location>
</feature>
<dbReference type="Pfam" id="PF05096">
    <property type="entry name" value="Glu_cyclase_2"/>
    <property type="match status" value="1"/>
</dbReference>
<comment type="caution">
    <text evidence="4">The sequence shown here is derived from an EMBL/GenBank/DDBJ whole genome shotgun (WGS) entry which is preliminary data.</text>
</comment>
<feature type="non-terminal residue" evidence="4">
    <location>
        <position position="1"/>
    </location>
</feature>
<dbReference type="PANTHER" id="PTHR31270:SF1">
    <property type="entry name" value="GLUTAMINYL-PEPTIDE CYCLOTRANSFERASE"/>
    <property type="match status" value="1"/>
</dbReference>
<feature type="transmembrane region" description="Helical" evidence="3">
    <location>
        <begin position="361"/>
        <end position="382"/>
    </location>
</feature>
<organism evidence="4 5">
    <name type="scientific">Polarella glacialis</name>
    <name type="common">Dinoflagellate</name>
    <dbReference type="NCBI Taxonomy" id="89957"/>
    <lineage>
        <taxon>Eukaryota</taxon>
        <taxon>Sar</taxon>
        <taxon>Alveolata</taxon>
        <taxon>Dinophyceae</taxon>
        <taxon>Suessiales</taxon>
        <taxon>Suessiaceae</taxon>
        <taxon>Polarella</taxon>
    </lineage>
</organism>
<feature type="region of interest" description="Disordered" evidence="2">
    <location>
        <begin position="398"/>
        <end position="421"/>
    </location>
</feature>
<dbReference type="AlphaFoldDB" id="A0A813E9J2"/>
<name>A0A813E9J2_POLGL</name>
<sequence length="889" mass="95990">MSHSPGGTPGSELLALCLGARRRGGGKLTCLSVAILAAGMLPAGSALPAKQVGFEVVSKYPHETSCFAEGLVLNVSSGGASGPEVFESCGLTGKSYVRRYSLQSGQTLQQYSYRPEHFGEGLTLMGDSMFLLTYKHKIVIELNAHTLQEVRQHPFPYGEGWGLTNDGCDLLATTGSSNLFRLRKDASGTLQLFSKVEAGILEFGAFSRHLLSSIKGSWVGGWAVAKFWFFKEIDGEARPWDLFASLRFESSGPSRSLPLRGSVASSGSRSSPERQRSGAATPTLAAQIHRDAPAASPSGYVPADAAGHFSASQAPRAPEEETDALGYDFDELDTDPSERRPGGSVADRLWAAGAEVRQRKWMLPGVAFALAVLVQSLGLYLATGRYVRWMENSLDPDRLQAGRSAPDGVLDDASSEPSSDDATLLRLRSAARLLDTPQDNFARFLGGGDSRDSGGRGVLFDVVAGLLPAVWLAAVLRARNLRIWTRTLLAGAVLAALRGCLALAGLTPLAPYASGNCQEMLAGAVLEHYRSGATPSSGGIVAGLEGTAIVLGLWLQDLFLGMRLQRNFVCASSFSGPSYVCALCALALYDISRAWVRRLKPQFRSMSQLLVSTLLSCVVLVDAGLDVVTGRQYTVDVTLALVLAMLLYQSPALALCTDHLMLTGLPPAGKEPLAAATAVTAAVAAGTGISLQGGFQASGEWTPESLERGRAAQPPPQHLLPIPARTSSQSQVVQDYGDLGDVLVPPCCLPLCGFHGRYFLYDRPAWEQEQELRAHRQAQAELEQLRGEQQASTRRILELEAQLEVLRQRSQEREEIAPDQAFQQELQERLQEGKKAYEFRVAQQVKEERLQLQAAEKEAQEESLRLQAAEEQREPQQAAERRRLADEAE</sequence>